<accession>A0AA41U4P5</accession>
<dbReference type="Proteomes" id="UP001165378">
    <property type="component" value="Unassembled WGS sequence"/>
</dbReference>
<evidence type="ECO:0000313" key="2">
    <source>
        <dbReference type="Proteomes" id="UP001165378"/>
    </source>
</evidence>
<dbReference type="RefSeq" id="WP_235057953.1">
    <property type="nucleotide sequence ID" value="NZ_JAKFHA010000045.1"/>
</dbReference>
<sequence>MAALDVVLRDARRVHVSEALPHGDGYSLDFSDPAELGPLRAAMAVVSVSDVVCACLGDVRFDFSDALGNNIASVFLHHGQSLQWDHWQGHADLIDGALLLHWLERQGVPAPLRTDEGEETQRRRSLMRAQQDEWLAAAPEFLWDQRERMLALSRTGRLPSQELLVRFARRLKAWIKDPVKRTQALLHWYGAGSGRCSGFPMHECIPAILLRDVPIADIIAALQAPDADASHFAGAVRHLVGWKSRPAQDEDIAALPAALRAELLRMARESGDKDKIARAERLLG</sequence>
<gene>
    <name evidence="1" type="ORF">LZ495_38995</name>
</gene>
<protein>
    <submittedName>
        <fullName evidence="1">Uncharacterized protein</fullName>
    </submittedName>
</protein>
<dbReference type="AlphaFoldDB" id="A0AA41U4P5"/>
<keyword evidence="2" id="KW-1185">Reference proteome</keyword>
<comment type="caution">
    <text evidence="1">The sequence shown here is derived from an EMBL/GenBank/DDBJ whole genome shotgun (WGS) entry which is preliminary data.</text>
</comment>
<name>A0AA41U4P5_9ACTN</name>
<reference evidence="1" key="1">
    <citation type="submission" date="2022-01" db="EMBL/GenBank/DDBJ databases">
        <title>Genome-Based Taxonomic Classification of the Phylum Actinobacteria.</title>
        <authorList>
            <person name="Gao Y."/>
        </authorList>
    </citation>
    <scope>NUCLEOTIDE SEQUENCE</scope>
    <source>
        <strain evidence="1">KLBMP 8922</strain>
    </source>
</reference>
<dbReference type="EMBL" id="JAKFHA010000045">
    <property type="protein sequence ID" value="MCF2533176.1"/>
    <property type="molecule type" value="Genomic_DNA"/>
</dbReference>
<organism evidence="1 2">
    <name type="scientific">Yinghuangia soli</name>
    <dbReference type="NCBI Taxonomy" id="2908204"/>
    <lineage>
        <taxon>Bacteria</taxon>
        <taxon>Bacillati</taxon>
        <taxon>Actinomycetota</taxon>
        <taxon>Actinomycetes</taxon>
        <taxon>Kitasatosporales</taxon>
        <taxon>Streptomycetaceae</taxon>
        <taxon>Yinghuangia</taxon>
    </lineage>
</organism>
<evidence type="ECO:0000313" key="1">
    <source>
        <dbReference type="EMBL" id="MCF2533176.1"/>
    </source>
</evidence>
<proteinExistence type="predicted"/>